<name>A0AA95NEY4_9BURK</name>
<dbReference type="PROSITE" id="PS51318">
    <property type="entry name" value="TAT"/>
    <property type="match status" value="1"/>
</dbReference>
<dbReference type="KEGG" id="pais:PFX98_04925"/>
<dbReference type="Gene3D" id="3.40.710.10">
    <property type="entry name" value="DD-peptidase/beta-lactamase superfamily"/>
    <property type="match status" value="1"/>
</dbReference>
<evidence type="ECO:0000313" key="2">
    <source>
        <dbReference type="EMBL" id="WIT12954.1"/>
    </source>
</evidence>
<dbReference type="Pfam" id="PF00144">
    <property type="entry name" value="Beta-lactamase"/>
    <property type="match status" value="1"/>
</dbReference>
<dbReference type="GO" id="GO:0016787">
    <property type="term" value="F:hydrolase activity"/>
    <property type="evidence" value="ECO:0007669"/>
    <property type="project" value="UniProtKB-KW"/>
</dbReference>
<evidence type="ECO:0000313" key="3">
    <source>
        <dbReference type="Proteomes" id="UP001177769"/>
    </source>
</evidence>
<dbReference type="PANTHER" id="PTHR46825:SF9">
    <property type="entry name" value="BETA-LACTAMASE-RELATED DOMAIN-CONTAINING PROTEIN"/>
    <property type="match status" value="1"/>
</dbReference>
<dbReference type="Proteomes" id="UP001177769">
    <property type="component" value="Chromosome"/>
</dbReference>
<dbReference type="InterPro" id="IPR050491">
    <property type="entry name" value="AmpC-like"/>
</dbReference>
<keyword evidence="2" id="KW-0378">Hydrolase</keyword>
<sequence length="396" mass="43030">MSQLTQRRLLLQSILALPLAGCGGGGGGGEGALASERVLPQVSTQPAGSSQGAIPAVDDMVQQQLLAQRIPGASLVVARSGRIVYAKGYGYADLEAATPIQVEQRFEIGSVTKSFAASAIMLLVEDGLLTLDDRLEPYLGATPAAWNGITIRHLLNHSSGLPEYPDDAFFAALERDQGFSTAELLARFKTHGLAFPPGSSFLYSNTGYDLIGLIIQKVSGQHYGEFLRRRVFQPLGMDSARLMAPNESAAGNAIGYEIVAEQRRPHAYNSAERNYLALAASGLQINALDMAKWDAALYTERILKRATLDLMWTPNSLMQAANATTPDIWYGLGWQLRTQQGHRWVYHSGGMPGHVVDFIRYPDDQLTVIVMTNLDERHANARVIARTVAQIIQPGL</sequence>
<gene>
    <name evidence="2" type="ORF">PFX98_04925</name>
</gene>
<dbReference type="InterPro" id="IPR006311">
    <property type="entry name" value="TAT_signal"/>
</dbReference>
<evidence type="ECO:0000259" key="1">
    <source>
        <dbReference type="Pfam" id="PF00144"/>
    </source>
</evidence>
<dbReference type="InterPro" id="IPR001466">
    <property type="entry name" value="Beta-lactam-related"/>
</dbReference>
<dbReference type="PANTHER" id="PTHR46825">
    <property type="entry name" value="D-ALANYL-D-ALANINE-CARBOXYPEPTIDASE/ENDOPEPTIDASE AMPH"/>
    <property type="match status" value="1"/>
</dbReference>
<dbReference type="InterPro" id="IPR012338">
    <property type="entry name" value="Beta-lactam/transpept-like"/>
</dbReference>
<dbReference type="RefSeq" id="WP_285234057.1">
    <property type="nucleotide sequence ID" value="NZ_CP116346.1"/>
</dbReference>
<dbReference type="EMBL" id="CP116346">
    <property type="protein sequence ID" value="WIT12954.1"/>
    <property type="molecule type" value="Genomic_DNA"/>
</dbReference>
<feature type="domain" description="Beta-lactamase-related" evidence="1">
    <location>
        <begin position="58"/>
        <end position="390"/>
    </location>
</feature>
<accession>A0AA95NEY4</accession>
<dbReference type="AlphaFoldDB" id="A0AA95NEY4"/>
<organism evidence="2 3">
    <name type="scientific">Paucibacter sediminis</name>
    <dbReference type="NCBI Taxonomy" id="3019553"/>
    <lineage>
        <taxon>Bacteria</taxon>
        <taxon>Pseudomonadati</taxon>
        <taxon>Pseudomonadota</taxon>
        <taxon>Betaproteobacteria</taxon>
        <taxon>Burkholderiales</taxon>
        <taxon>Sphaerotilaceae</taxon>
        <taxon>Roseateles</taxon>
    </lineage>
</organism>
<reference evidence="2" key="1">
    <citation type="submission" date="2023-01" db="EMBL/GenBank/DDBJ databases">
        <title>Whole genome sequence of Paucibacter sp. S2-9 isolated from pond sediment.</title>
        <authorList>
            <person name="Jung J.Y."/>
        </authorList>
    </citation>
    <scope>NUCLEOTIDE SEQUENCE</scope>
    <source>
        <strain evidence="2">S2-9</strain>
    </source>
</reference>
<protein>
    <submittedName>
        <fullName evidence="2">Serine hydrolase</fullName>
    </submittedName>
</protein>
<dbReference type="SUPFAM" id="SSF56601">
    <property type="entry name" value="beta-lactamase/transpeptidase-like"/>
    <property type="match status" value="1"/>
</dbReference>
<proteinExistence type="predicted"/>
<keyword evidence="3" id="KW-1185">Reference proteome</keyword>